<dbReference type="Pfam" id="PF00196">
    <property type="entry name" value="GerE"/>
    <property type="match status" value="1"/>
</dbReference>
<dbReference type="SMART" id="SM00421">
    <property type="entry name" value="HTH_LUXR"/>
    <property type="match status" value="1"/>
</dbReference>
<dbReference type="AlphaFoldDB" id="A0A2T1E6X6"/>
<reference evidence="3" key="1">
    <citation type="submission" date="2018-02" db="EMBL/GenBank/DDBJ databases">
        <authorList>
            <person name="Moore K."/>
            <person name="Momper L."/>
        </authorList>
    </citation>
    <scope>NUCLEOTIDE SEQUENCE [LARGE SCALE GENOMIC DNA]</scope>
    <source>
        <strain evidence="3">ULC18</strain>
    </source>
</reference>
<accession>A0A2T1E6X6</accession>
<protein>
    <submittedName>
        <fullName evidence="2">Helix-turn-helix transcriptional regulator</fullName>
    </submittedName>
</protein>
<dbReference type="InterPro" id="IPR016032">
    <property type="entry name" value="Sig_transdc_resp-reg_C-effctor"/>
</dbReference>
<dbReference type="GO" id="GO:0006355">
    <property type="term" value="P:regulation of DNA-templated transcription"/>
    <property type="evidence" value="ECO:0007669"/>
    <property type="project" value="InterPro"/>
</dbReference>
<dbReference type="RefSeq" id="WP_106256820.1">
    <property type="nucleotide sequence ID" value="NZ_CAWNSW010000001.1"/>
</dbReference>
<dbReference type="Proteomes" id="UP000239576">
    <property type="component" value="Unassembled WGS sequence"/>
</dbReference>
<proteinExistence type="predicted"/>
<gene>
    <name evidence="2" type="ORF">C7B82_13575</name>
</gene>
<evidence type="ECO:0000313" key="2">
    <source>
        <dbReference type="EMBL" id="PSB28491.1"/>
    </source>
</evidence>
<name>A0A2T1E6X6_9CYAN</name>
<dbReference type="InterPro" id="IPR000792">
    <property type="entry name" value="Tscrpt_reg_LuxR_C"/>
</dbReference>
<sequence>MNLTTMKYLESLDNLLQSVLESFIDGVLVLTDQHDLVYANTVARAIYAQLWHNDTDPLPREIQRIYQALLDSKNLYPNQPVVLESEIVTPKTTFRIRAQWLALEVASRPCLLLRLQDQNQSVQSLALAEAQKWGLTPRETEVWLQRRSGYSRKAIAANLYIALDTVKKHLKNIHLKQQALNAEAEWQASQAS</sequence>
<dbReference type="InterPro" id="IPR036388">
    <property type="entry name" value="WH-like_DNA-bd_sf"/>
</dbReference>
<dbReference type="SUPFAM" id="SSF46894">
    <property type="entry name" value="C-terminal effector domain of the bipartite response regulators"/>
    <property type="match status" value="1"/>
</dbReference>
<dbReference type="Gene3D" id="1.10.10.10">
    <property type="entry name" value="Winged helix-like DNA-binding domain superfamily/Winged helix DNA-binding domain"/>
    <property type="match status" value="1"/>
</dbReference>
<evidence type="ECO:0000259" key="1">
    <source>
        <dbReference type="SMART" id="SM00421"/>
    </source>
</evidence>
<evidence type="ECO:0000313" key="3">
    <source>
        <dbReference type="Proteomes" id="UP000239576"/>
    </source>
</evidence>
<reference evidence="2 3" key="2">
    <citation type="submission" date="2018-03" db="EMBL/GenBank/DDBJ databases">
        <title>The ancient ancestry and fast evolution of plastids.</title>
        <authorList>
            <person name="Moore K.R."/>
            <person name="Magnabosco C."/>
            <person name="Momper L."/>
            <person name="Gold D.A."/>
            <person name="Bosak T."/>
            <person name="Fournier G.P."/>
        </authorList>
    </citation>
    <scope>NUCLEOTIDE SEQUENCE [LARGE SCALE GENOMIC DNA]</scope>
    <source>
        <strain evidence="2 3">ULC18</strain>
    </source>
</reference>
<organism evidence="2 3">
    <name type="scientific">Stenomitos frigidus ULC18</name>
    <dbReference type="NCBI Taxonomy" id="2107698"/>
    <lineage>
        <taxon>Bacteria</taxon>
        <taxon>Bacillati</taxon>
        <taxon>Cyanobacteriota</taxon>
        <taxon>Cyanophyceae</taxon>
        <taxon>Leptolyngbyales</taxon>
        <taxon>Leptolyngbyaceae</taxon>
        <taxon>Stenomitos</taxon>
    </lineage>
</organism>
<feature type="domain" description="HTH luxR-type" evidence="1">
    <location>
        <begin position="132"/>
        <end position="192"/>
    </location>
</feature>
<keyword evidence="3" id="KW-1185">Reference proteome</keyword>
<dbReference type="PRINTS" id="PR00038">
    <property type="entry name" value="HTHLUXR"/>
</dbReference>
<comment type="caution">
    <text evidence="2">The sequence shown here is derived from an EMBL/GenBank/DDBJ whole genome shotgun (WGS) entry which is preliminary data.</text>
</comment>
<dbReference type="GO" id="GO:0003677">
    <property type="term" value="F:DNA binding"/>
    <property type="evidence" value="ECO:0007669"/>
    <property type="project" value="InterPro"/>
</dbReference>
<dbReference type="OrthoDB" id="9797341at2"/>
<dbReference type="EMBL" id="PVWK01000079">
    <property type="protein sequence ID" value="PSB28491.1"/>
    <property type="molecule type" value="Genomic_DNA"/>
</dbReference>